<reference evidence="1 2" key="1">
    <citation type="submission" date="2019-02" db="EMBL/GenBank/DDBJ databases">
        <authorList>
            <person name="Sun L."/>
            <person name="Pan D."/>
            <person name="Wu X."/>
        </authorList>
    </citation>
    <scope>NUCLEOTIDE SEQUENCE [LARGE SCALE GENOMIC DNA]</scope>
    <source>
        <strain evidence="1 2">JW-1</strain>
    </source>
</reference>
<dbReference type="OrthoDB" id="5061044at2"/>
<dbReference type="RefSeq" id="WP_130110513.1">
    <property type="nucleotide sequence ID" value="NZ_CP035806.1"/>
</dbReference>
<dbReference type="AlphaFoldDB" id="A0A4P6KII5"/>
<name>A0A4P6KII5_9MICO</name>
<dbReference type="EMBL" id="CP035806">
    <property type="protein sequence ID" value="QBE49384.1"/>
    <property type="molecule type" value="Genomic_DNA"/>
</dbReference>
<dbReference type="Proteomes" id="UP000289260">
    <property type="component" value="Chromosome"/>
</dbReference>
<evidence type="ECO:0000313" key="1">
    <source>
        <dbReference type="EMBL" id="QBE49384.1"/>
    </source>
</evidence>
<sequence length="435" mass="45875">MADYGEISTIIGEMKRAAIDSFMANQGWFVDYEYSDRYALWGFIPSWYRRPEENGEGGGERIAVGSDSLVEGFTNIRSRIDGATSKWVGLPTGAGASDGQESANSVATEFGAAASGGSAIADGEVEKSIDTISNTVVSNVRGSFKAPFLDKYDAQFAKIVGGLGAASALLQTAYAAEGAIWPAARQDAVDICDSARNAFRLNAKQSAEEVRDFAFGVIGAVAGVVTTVASAGTAAPIVTLLNLAKNASDAVGKLDAAANIATDSYDSIIESLESASRSLDEVVTEQEGAVRDMTESAGEVISTENESFNLDAYALRTFPTDNTISLDRSEADTVVLNMDRLITAMSSATTAVSSIPGDAFLRRDPGVGLGATGPYAQISRLHELVSQSLTSTRNEYERGRDLFQAVVDDYFATEGEAEAIAQALLRELETETLGS</sequence>
<accession>A0A4P6KII5</accession>
<protein>
    <submittedName>
        <fullName evidence="1">Uncharacterized protein</fullName>
    </submittedName>
</protein>
<dbReference type="KEGG" id="ltr:EVS81_11500"/>
<evidence type="ECO:0000313" key="2">
    <source>
        <dbReference type="Proteomes" id="UP000289260"/>
    </source>
</evidence>
<keyword evidence="2" id="KW-1185">Reference proteome</keyword>
<proteinExistence type="predicted"/>
<organism evidence="1 2">
    <name type="scientific">Leucobacter triazinivorans</name>
    <dbReference type="NCBI Taxonomy" id="1784719"/>
    <lineage>
        <taxon>Bacteria</taxon>
        <taxon>Bacillati</taxon>
        <taxon>Actinomycetota</taxon>
        <taxon>Actinomycetes</taxon>
        <taxon>Micrococcales</taxon>
        <taxon>Microbacteriaceae</taxon>
        <taxon>Leucobacter</taxon>
    </lineage>
</organism>
<gene>
    <name evidence="1" type="ORF">EVS81_11500</name>
</gene>